<evidence type="ECO:0000313" key="1">
    <source>
        <dbReference type="EMBL" id="MBI6882441.1"/>
    </source>
</evidence>
<reference evidence="1" key="1">
    <citation type="submission" date="2020-12" db="EMBL/GenBank/DDBJ databases">
        <title>Enhanced detection system for hospital associated transmission using whole genome sequencing surveillance.</title>
        <authorList>
            <person name="Harrison L.H."/>
            <person name="Van Tyne D."/>
            <person name="Marsh J.W."/>
            <person name="Griffith M.P."/>
            <person name="Snyder D.J."/>
            <person name="Cooper V.S."/>
            <person name="Mustapha M."/>
        </authorList>
    </citation>
    <scope>NUCLEOTIDE SEQUENCE</scope>
    <source>
        <strain evidence="1">PSB00042</strain>
    </source>
</reference>
<sequence>MGWIEKSRHERLEDVRALTKRLLEESPDRFWVSNEQDGPDKQSMHILLPAGEDIYYNITMLTAQLKAARLAAYSLGQRPGDRIAITPTLLDRLSILREEIFLLDHECEEGIGLELVINAPGLTHDIIDSVLGQFIDNGQVPIQLQRIDPYDLRIRVGEARDEGRHSDYPI</sequence>
<dbReference type="AlphaFoldDB" id="A0A8I1JH94"/>
<name>A0A8I1JH94_PSEPU</name>
<evidence type="ECO:0000313" key="2">
    <source>
        <dbReference type="Proteomes" id="UP000637061"/>
    </source>
</evidence>
<dbReference type="Proteomes" id="UP000637061">
    <property type="component" value="Unassembled WGS sequence"/>
</dbReference>
<accession>A0A8I1JH94</accession>
<dbReference type="EMBL" id="JAEHTE010000001">
    <property type="protein sequence ID" value="MBI6882441.1"/>
    <property type="molecule type" value="Genomic_DNA"/>
</dbReference>
<organism evidence="1 2">
    <name type="scientific">Pseudomonas putida</name>
    <name type="common">Arthrobacter siderocapsulatus</name>
    <dbReference type="NCBI Taxonomy" id="303"/>
    <lineage>
        <taxon>Bacteria</taxon>
        <taxon>Pseudomonadati</taxon>
        <taxon>Pseudomonadota</taxon>
        <taxon>Gammaproteobacteria</taxon>
        <taxon>Pseudomonadales</taxon>
        <taxon>Pseudomonadaceae</taxon>
        <taxon>Pseudomonas</taxon>
    </lineage>
</organism>
<dbReference type="RefSeq" id="WP_198746058.1">
    <property type="nucleotide sequence ID" value="NZ_JAEHTE010000001.1"/>
</dbReference>
<comment type="caution">
    <text evidence="1">The sequence shown here is derived from an EMBL/GenBank/DDBJ whole genome shotgun (WGS) entry which is preliminary data.</text>
</comment>
<protein>
    <submittedName>
        <fullName evidence="1">Uncharacterized protein</fullName>
    </submittedName>
</protein>
<proteinExistence type="predicted"/>
<gene>
    <name evidence="1" type="ORF">JEU22_00740</name>
</gene>